<keyword evidence="3" id="KW-1185">Reference proteome</keyword>
<keyword evidence="1" id="KW-0812">Transmembrane</keyword>
<dbReference type="Proteomes" id="UP000673434">
    <property type="component" value="Unassembled WGS sequence"/>
</dbReference>
<feature type="transmembrane region" description="Helical" evidence="1">
    <location>
        <begin position="42"/>
        <end position="61"/>
    </location>
</feature>
<keyword evidence="1" id="KW-1133">Transmembrane helix</keyword>
<organism evidence="2 3">
    <name type="scientific">Klebsiella oxytoca</name>
    <dbReference type="NCBI Taxonomy" id="571"/>
    <lineage>
        <taxon>Bacteria</taxon>
        <taxon>Pseudomonadati</taxon>
        <taxon>Pseudomonadota</taxon>
        <taxon>Gammaproteobacteria</taxon>
        <taxon>Enterobacterales</taxon>
        <taxon>Enterobacteriaceae</taxon>
        <taxon>Klebsiella/Raoultella group</taxon>
        <taxon>Klebsiella</taxon>
    </lineage>
</organism>
<evidence type="ECO:0000313" key="2">
    <source>
        <dbReference type="EMBL" id="MBQ0600852.1"/>
    </source>
</evidence>
<sequence>MLRFLPIMFASGRVAHNRMLVTLMDFLVLYALYLSYIGVIHWSVGLCFSIILAAFYIWSSYTRYFRFVEKHNLIKTNIEYDAGFICVALTIQPEVGGNEPVEIIVPVKVPMGEFYQRYVLYVYISLCSALTHYARKLKIQENAK</sequence>
<accession>A0AAP2FLK6</accession>
<feature type="transmembrane region" description="Helical" evidence="1">
    <location>
        <begin position="20"/>
        <end position="36"/>
    </location>
</feature>
<dbReference type="AlphaFoldDB" id="A0AAP2FLK6"/>
<reference evidence="2 3" key="1">
    <citation type="submission" date="2021-03" db="EMBL/GenBank/DDBJ databases">
        <authorList>
            <person name="Stanton E."/>
        </authorList>
    </citation>
    <scope>NUCLEOTIDE SEQUENCE [LARGE SCALE GENOMIC DNA]</scope>
    <source>
        <strain evidence="2 3">2020EL-00037</strain>
    </source>
</reference>
<proteinExistence type="predicted"/>
<gene>
    <name evidence="2" type="ORF">J7S78_13725</name>
</gene>
<comment type="caution">
    <text evidence="2">The sequence shown here is derived from an EMBL/GenBank/DDBJ whole genome shotgun (WGS) entry which is preliminary data.</text>
</comment>
<evidence type="ECO:0000256" key="1">
    <source>
        <dbReference type="SAM" id="Phobius"/>
    </source>
</evidence>
<dbReference type="EMBL" id="JAGKON010000013">
    <property type="protein sequence ID" value="MBQ0600852.1"/>
    <property type="molecule type" value="Genomic_DNA"/>
</dbReference>
<protein>
    <submittedName>
        <fullName evidence="2">Uncharacterized protein</fullName>
    </submittedName>
</protein>
<keyword evidence="1" id="KW-0472">Membrane</keyword>
<evidence type="ECO:0000313" key="3">
    <source>
        <dbReference type="Proteomes" id="UP000673434"/>
    </source>
</evidence>
<dbReference type="RefSeq" id="WP_210846256.1">
    <property type="nucleotide sequence ID" value="NZ_JAGKON010000013.1"/>
</dbReference>
<name>A0AAP2FLK6_KLEOX</name>